<feature type="transmembrane region" description="Helical" evidence="8">
    <location>
        <begin position="475"/>
        <end position="496"/>
    </location>
</feature>
<keyword evidence="5 8" id="KW-1133">Transmembrane helix</keyword>
<dbReference type="InterPro" id="IPR036929">
    <property type="entry name" value="DsbDN_sf"/>
</dbReference>
<evidence type="ECO:0000256" key="8">
    <source>
        <dbReference type="SAM" id="Phobius"/>
    </source>
</evidence>
<dbReference type="InterPro" id="IPR035671">
    <property type="entry name" value="DsbD_gamma"/>
</dbReference>
<comment type="caution">
    <text evidence="11">The sequence shown here is derived from an EMBL/GenBank/DDBJ whole genome shotgun (WGS) entry which is preliminary data.</text>
</comment>
<sequence>MAFYRRLAAAVLLFCFAIGSTWANGLFSSWGSNEQTFLDAAEVFRLQPVQQDGRLYSVQGHVADDYYVYRHSIKLVDVRGQEIGLNLPAGQPKHDEFFGDTEIYTGDAFRLKWPALESGVLTLHWQGCAEAGVCYPPQTMQVTLPELKEVPSAPASKAHTAPASEISSRRATLSASNGPAATLPPAGAAGREKERSSSGAIGASAATEMAEDQSAAQKLATLGPVAGIALFFGFGLLLAFTPCTLPMIPIVSTMVVGSQANTRRALLLSLSYVLAMAGTYAAVGVAAGLAGANIQATLQSPWLLGAFALLFLVLASSLFGLFELRLPSALANRLNAAGQGRSGGSITSAVALGFLSALLVGPCMTAPLAGALLYIGQTGSAFYGGLVLFALGIGMGLPLLAIAVFGARVLPKPGAWMDRVRVAFGYVMVGMAIMMLTRFLPDAASLVLWGAWALSVAIGLLAWGRAVPERPRLAWTLRTGAALGGLWSVLMLLGGASGGESAWQPLAHLRTHASVAAATTQKIDYVQAKTVDDVDARLTDAVERGQWTLIDFYADWCISCHVIERKVFGNPDVAARLARMQIIRPDVTRNDAEDQSLLKHWQVQGPPTLILIDPDGKERRAQRVVGEIDAGSFLDRLDAAGAP</sequence>
<feature type="chain" id="PRO_5019008382" evidence="9">
    <location>
        <begin position="24"/>
        <end position="643"/>
    </location>
</feature>
<dbReference type="SUPFAM" id="SSF52833">
    <property type="entry name" value="Thioredoxin-like"/>
    <property type="match status" value="1"/>
</dbReference>
<dbReference type="NCBIfam" id="NF001419">
    <property type="entry name" value="PRK00293.1"/>
    <property type="match status" value="1"/>
</dbReference>
<feature type="region of interest" description="Disordered" evidence="7">
    <location>
        <begin position="151"/>
        <end position="204"/>
    </location>
</feature>
<feature type="transmembrane region" description="Helical" evidence="8">
    <location>
        <begin position="266"/>
        <end position="290"/>
    </location>
</feature>
<evidence type="ECO:0000313" key="11">
    <source>
        <dbReference type="EMBL" id="RTQ90515.1"/>
    </source>
</evidence>
<name>A0A431UL15_STEMA</name>
<comment type="subcellular location">
    <subcellularLocation>
        <location evidence="1">Cell membrane</location>
        <topology evidence="1">Multi-pass membrane protein</topology>
    </subcellularLocation>
</comment>
<dbReference type="PANTHER" id="PTHR32234">
    <property type="entry name" value="THIOL:DISULFIDE INTERCHANGE PROTEIN DSBD"/>
    <property type="match status" value="1"/>
</dbReference>
<evidence type="ECO:0000256" key="5">
    <source>
        <dbReference type="ARBA" id="ARBA00022989"/>
    </source>
</evidence>
<feature type="compositionally biased region" description="Polar residues" evidence="7">
    <location>
        <begin position="165"/>
        <end position="177"/>
    </location>
</feature>
<keyword evidence="9" id="KW-0732">Signal</keyword>
<feature type="signal peptide" evidence="9">
    <location>
        <begin position="1"/>
        <end position="23"/>
    </location>
</feature>
<keyword evidence="3 8" id="KW-0812">Transmembrane</keyword>
<dbReference type="Pfam" id="PF02683">
    <property type="entry name" value="DsbD_TM"/>
    <property type="match status" value="1"/>
</dbReference>
<accession>A0A431UL15</accession>
<reference evidence="11 12" key="1">
    <citation type="submission" date="2018-12" db="EMBL/GenBank/DDBJ databases">
        <authorList>
            <person name="Kartti S."/>
            <person name="Manni A."/>
            <person name="Chemao El Fihri M.W."/>
            <person name="Laamarti M."/>
            <person name="Temsamani L."/>
            <person name="El Jamali J.E."/>
            <person name="Ouadghiri M."/>
            <person name="Ibrahimi A."/>
            <person name="Filati-Maltouf A."/>
        </authorList>
    </citation>
    <scope>NUCLEOTIDE SEQUENCE [LARGE SCALE GENOMIC DNA]</scope>
    <source>
        <strain evidence="11 12">MDMC339</strain>
    </source>
</reference>
<dbReference type="EC" id="1.8.1.8" evidence="11"/>
<feature type="transmembrane region" description="Helical" evidence="8">
    <location>
        <begin position="422"/>
        <end position="440"/>
    </location>
</feature>
<dbReference type="SUPFAM" id="SSF74863">
    <property type="entry name" value="Thiol:disulfide interchange protein DsbD, N-terminal domain (DsbD-alpha)"/>
    <property type="match status" value="1"/>
</dbReference>
<dbReference type="Pfam" id="PF11412">
    <property type="entry name" value="DsbD_N"/>
    <property type="match status" value="1"/>
</dbReference>
<organism evidence="11 12">
    <name type="scientific">Stenotrophomonas maltophilia</name>
    <name type="common">Pseudomonas maltophilia</name>
    <name type="synonym">Xanthomonas maltophilia</name>
    <dbReference type="NCBI Taxonomy" id="40324"/>
    <lineage>
        <taxon>Bacteria</taxon>
        <taxon>Pseudomonadati</taxon>
        <taxon>Pseudomonadota</taxon>
        <taxon>Gammaproteobacteria</taxon>
        <taxon>Lysobacterales</taxon>
        <taxon>Lysobacteraceae</taxon>
        <taxon>Stenotrophomonas</taxon>
        <taxon>Stenotrophomonas maltophilia group</taxon>
    </lineage>
</organism>
<evidence type="ECO:0000256" key="9">
    <source>
        <dbReference type="SAM" id="SignalP"/>
    </source>
</evidence>
<dbReference type="InterPro" id="IPR028250">
    <property type="entry name" value="DsbDN"/>
</dbReference>
<dbReference type="CDD" id="cd02953">
    <property type="entry name" value="DsbDgamma"/>
    <property type="match status" value="1"/>
</dbReference>
<protein>
    <submittedName>
        <fullName evidence="11">Protein-disulfide reductase DsbD</fullName>
        <ecNumber evidence="11">1.8.1.8</ecNumber>
    </submittedName>
</protein>
<dbReference type="InterPro" id="IPR036249">
    <property type="entry name" value="Thioredoxin-like_sf"/>
</dbReference>
<proteinExistence type="predicted"/>
<dbReference type="EMBL" id="RXLZ01000013">
    <property type="protein sequence ID" value="RTQ90515.1"/>
    <property type="molecule type" value="Genomic_DNA"/>
</dbReference>
<keyword evidence="6 8" id="KW-0472">Membrane</keyword>
<dbReference type="Proteomes" id="UP000271705">
    <property type="component" value="Unassembled WGS sequence"/>
</dbReference>
<dbReference type="InterPro" id="IPR013766">
    <property type="entry name" value="Thioredoxin_domain"/>
</dbReference>
<feature type="compositionally biased region" description="Low complexity" evidence="7">
    <location>
        <begin position="178"/>
        <end position="189"/>
    </location>
</feature>
<dbReference type="GO" id="GO:0005886">
    <property type="term" value="C:plasma membrane"/>
    <property type="evidence" value="ECO:0007669"/>
    <property type="project" value="UniProtKB-SubCell"/>
</dbReference>
<keyword evidence="11" id="KW-0560">Oxidoreductase</keyword>
<feature type="transmembrane region" description="Helical" evidence="8">
    <location>
        <begin position="222"/>
        <end position="245"/>
    </location>
</feature>
<gene>
    <name evidence="11" type="primary">dsbD</name>
    <name evidence="11" type="ORF">EKL94_06260</name>
</gene>
<evidence type="ECO:0000259" key="10">
    <source>
        <dbReference type="PROSITE" id="PS51352"/>
    </source>
</evidence>
<dbReference type="Gene3D" id="2.60.40.1250">
    <property type="entry name" value="Thiol:disulfide interchange protein DsbD, N-terminal domain"/>
    <property type="match status" value="1"/>
</dbReference>
<feature type="transmembrane region" description="Helical" evidence="8">
    <location>
        <begin position="446"/>
        <end position="463"/>
    </location>
</feature>
<dbReference type="Gene3D" id="3.40.30.10">
    <property type="entry name" value="Glutaredoxin"/>
    <property type="match status" value="1"/>
</dbReference>
<evidence type="ECO:0000256" key="1">
    <source>
        <dbReference type="ARBA" id="ARBA00004651"/>
    </source>
</evidence>
<dbReference type="GO" id="GO:0045454">
    <property type="term" value="P:cell redox homeostasis"/>
    <property type="evidence" value="ECO:0007669"/>
    <property type="project" value="TreeGrafter"/>
</dbReference>
<dbReference type="GO" id="GO:0047134">
    <property type="term" value="F:protein-disulfide reductase [NAD(P)H] activity"/>
    <property type="evidence" value="ECO:0007669"/>
    <property type="project" value="UniProtKB-EC"/>
</dbReference>
<evidence type="ECO:0000313" key="12">
    <source>
        <dbReference type="Proteomes" id="UP000271705"/>
    </source>
</evidence>
<evidence type="ECO:0000256" key="4">
    <source>
        <dbReference type="ARBA" id="ARBA00022748"/>
    </source>
</evidence>
<evidence type="ECO:0000256" key="7">
    <source>
        <dbReference type="SAM" id="MobiDB-lite"/>
    </source>
</evidence>
<feature type="transmembrane region" description="Helical" evidence="8">
    <location>
        <begin position="381"/>
        <end position="410"/>
    </location>
</feature>
<feature type="domain" description="Thioredoxin" evidence="10">
    <location>
        <begin position="520"/>
        <end position="642"/>
    </location>
</feature>
<dbReference type="PROSITE" id="PS51352">
    <property type="entry name" value="THIOREDOXIN_2"/>
    <property type="match status" value="1"/>
</dbReference>
<dbReference type="InterPro" id="IPR003834">
    <property type="entry name" value="Cyt_c_assmbl_TM_dom"/>
</dbReference>
<keyword evidence="4" id="KW-0201">Cytochrome c-type biogenesis</keyword>
<dbReference type="AlphaFoldDB" id="A0A431UL15"/>
<evidence type="ECO:0000256" key="6">
    <source>
        <dbReference type="ARBA" id="ARBA00023136"/>
    </source>
</evidence>
<feature type="transmembrane region" description="Helical" evidence="8">
    <location>
        <begin position="345"/>
        <end position="375"/>
    </location>
</feature>
<dbReference type="Pfam" id="PF13899">
    <property type="entry name" value="Thioredoxin_7"/>
    <property type="match status" value="1"/>
</dbReference>
<dbReference type="PANTHER" id="PTHR32234:SF0">
    <property type="entry name" value="THIOL:DISULFIDE INTERCHANGE PROTEIN DSBD"/>
    <property type="match status" value="1"/>
</dbReference>
<evidence type="ECO:0000256" key="3">
    <source>
        <dbReference type="ARBA" id="ARBA00022692"/>
    </source>
</evidence>
<keyword evidence="2" id="KW-1003">Cell membrane</keyword>
<dbReference type="GO" id="GO:0017004">
    <property type="term" value="P:cytochrome complex assembly"/>
    <property type="evidence" value="ECO:0007669"/>
    <property type="project" value="UniProtKB-KW"/>
</dbReference>
<feature type="transmembrane region" description="Helical" evidence="8">
    <location>
        <begin position="302"/>
        <end position="324"/>
    </location>
</feature>
<evidence type="ECO:0000256" key="2">
    <source>
        <dbReference type="ARBA" id="ARBA00022475"/>
    </source>
</evidence>